<dbReference type="InterPro" id="IPR000595">
    <property type="entry name" value="cNMP-bd_dom"/>
</dbReference>
<evidence type="ECO:0000259" key="4">
    <source>
        <dbReference type="PROSITE" id="PS50042"/>
    </source>
</evidence>
<dbReference type="PANTHER" id="PTHR24567:SF68">
    <property type="entry name" value="DNA-BINDING TRANSCRIPTIONAL DUAL REGULATOR CRP"/>
    <property type="match status" value="1"/>
</dbReference>
<keyword evidence="2" id="KW-0238">DNA-binding</keyword>
<dbReference type="InterPro" id="IPR036390">
    <property type="entry name" value="WH_DNA-bd_sf"/>
</dbReference>
<accession>A0A1F2UM55</accession>
<gene>
    <name evidence="6" type="ORF">A2074_01810</name>
</gene>
<dbReference type="Pfam" id="PF13545">
    <property type="entry name" value="HTH_Crp_2"/>
    <property type="match status" value="1"/>
</dbReference>
<dbReference type="GO" id="GO:0005829">
    <property type="term" value="C:cytosol"/>
    <property type="evidence" value="ECO:0007669"/>
    <property type="project" value="TreeGrafter"/>
</dbReference>
<dbReference type="InterPro" id="IPR050397">
    <property type="entry name" value="Env_Response_Regulators"/>
</dbReference>
<dbReference type="SMART" id="SM00419">
    <property type="entry name" value="HTH_CRP"/>
    <property type="match status" value="1"/>
</dbReference>
<dbReference type="Gene3D" id="2.60.120.10">
    <property type="entry name" value="Jelly Rolls"/>
    <property type="match status" value="1"/>
</dbReference>
<dbReference type="InterPro" id="IPR018490">
    <property type="entry name" value="cNMP-bd_dom_sf"/>
</dbReference>
<protein>
    <recommendedName>
        <fullName evidence="8">Crp/Fnr family transcriptional regulator</fullName>
    </recommendedName>
</protein>
<dbReference type="EMBL" id="MELI01000054">
    <property type="protein sequence ID" value="OFW34052.1"/>
    <property type="molecule type" value="Genomic_DNA"/>
</dbReference>
<evidence type="ECO:0000256" key="1">
    <source>
        <dbReference type="ARBA" id="ARBA00023015"/>
    </source>
</evidence>
<evidence type="ECO:0000259" key="5">
    <source>
        <dbReference type="PROSITE" id="PS51063"/>
    </source>
</evidence>
<evidence type="ECO:0000313" key="7">
    <source>
        <dbReference type="Proteomes" id="UP000178086"/>
    </source>
</evidence>
<dbReference type="PANTHER" id="PTHR24567">
    <property type="entry name" value="CRP FAMILY TRANSCRIPTIONAL REGULATORY PROTEIN"/>
    <property type="match status" value="1"/>
</dbReference>
<proteinExistence type="predicted"/>
<sequence length="227" mass="25291">MSALRSCQLFVGLPEYNIEELDSIAHPRAFSKDEIIFTDGEEGEGFYVVIDGRVKIYKIGADGREQILHFVGEGDPFAEITLFADTAYPAFAKAVTNVQTLFFRRDDFKALVCKDPQLSLNMIAILSRHLRRFAVLVEELSLKDVPARVARYLLNLIPKNGLSNEAGTQVELDTSKTELARHLGTISETISRTLGKMKASGLIDIDGKKITILDEDMLEELAEGVRK</sequence>
<dbReference type="Proteomes" id="UP000178086">
    <property type="component" value="Unassembled WGS sequence"/>
</dbReference>
<reference evidence="6 7" key="1">
    <citation type="journal article" date="2016" name="Nat. Commun.">
        <title>Thousands of microbial genomes shed light on interconnected biogeochemical processes in an aquifer system.</title>
        <authorList>
            <person name="Anantharaman K."/>
            <person name="Brown C.T."/>
            <person name="Hug L.A."/>
            <person name="Sharon I."/>
            <person name="Castelle C.J."/>
            <person name="Probst A.J."/>
            <person name="Thomas B.C."/>
            <person name="Singh A."/>
            <person name="Wilkins M.J."/>
            <person name="Karaoz U."/>
            <person name="Brodie E.L."/>
            <person name="Williams K.H."/>
            <person name="Hubbard S.S."/>
            <person name="Banfield J.F."/>
        </authorList>
    </citation>
    <scope>NUCLEOTIDE SEQUENCE [LARGE SCALE GENOMIC DNA]</scope>
</reference>
<keyword evidence="3" id="KW-0804">Transcription</keyword>
<organism evidence="6 7">
    <name type="scientific">Candidatus Aquicultor primus</name>
    <dbReference type="NCBI Taxonomy" id="1797195"/>
    <lineage>
        <taxon>Bacteria</taxon>
        <taxon>Bacillati</taxon>
        <taxon>Actinomycetota</taxon>
        <taxon>Candidatus Aquicultoria</taxon>
        <taxon>Candidatus Aquicultorales</taxon>
        <taxon>Candidatus Aquicultoraceae</taxon>
        <taxon>Candidatus Aquicultor</taxon>
    </lineage>
</organism>
<dbReference type="AlphaFoldDB" id="A0A1F2UM55"/>
<dbReference type="GO" id="GO:0003700">
    <property type="term" value="F:DNA-binding transcription factor activity"/>
    <property type="evidence" value="ECO:0007669"/>
    <property type="project" value="TreeGrafter"/>
</dbReference>
<comment type="caution">
    <text evidence="6">The sequence shown here is derived from an EMBL/GenBank/DDBJ whole genome shotgun (WGS) entry which is preliminary data.</text>
</comment>
<name>A0A1F2UM55_9ACTN</name>
<dbReference type="SMART" id="SM00100">
    <property type="entry name" value="cNMP"/>
    <property type="match status" value="1"/>
</dbReference>
<dbReference type="InterPro" id="IPR014710">
    <property type="entry name" value="RmlC-like_jellyroll"/>
</dbReference>
<feature type="domain" description="HTH crp-type" evidence="5">
    <location>
        <begin position="143"/>
        <end position="216"/>
    </location>
</feature>
<dbReference type="Gene3D" id="1.10.10.10">
    <property type="entry name" value="Winged helix-like DNA-binding domain superfamily/Winged helix DNA-binding domain"/>
    <property type="match status" value="1"/>
</dbReference>
<evidence type="ECO:0000256" key="3">
    <source>
        <dbReference type="ARBA" id="ARBA00023163"/>
    </source>
</evidence>
<evidence type="ECO:0000256" key="2">
    <source>
        <dbReference type="ARBA" id="ARBA00023125"/>
    </source>
</evidence>
<evidence type="ECO:0000313" key="6">
    <source>
        <dbReference type="EMBL" id="OFW34052.1"/>
    </source>
</evidence>
<dbReference type="PRINTS" id="PR00034">
    <property type="entry name" value="HTHCRP"/>
</dbReference>
<dbReference type="SUPFAM" id="SSF46785">
    <property type="entry name" value="Winged helix' DNA-binding domain"/>
    <property type="match status" value="1"/>
</dbReference>
<dbReference type="PROSITE" id="PS51063">
    <property type="entry name" value="HTH_CRP_2"/>
    <property type="match status" value="1"/>
</dbReference>
<feature type="domain" description="Cyclic nucleotide-binding" evidence="4">
    <location>
        <begin position="9"/>
        <end position="112"/>
    </location>
</feature>
<dbReference type="GO" id="GO:0003677">
    <property type="term" value="F:DNA binding"/>
    <property type="evidence" value="ECO:0007669"/>
    <property type="project" value="UniProtKB-KW"/>
</dbReference>
<keyword evidence="1" id="KW-0805">Transcription regulation</keyword>
<dbReference type="InterPro" id="IPR036388">
    <property type="entry name" value="WH-like_DNA-bd_sf"/>
</dbReference>
<evidence type="ECO:0008006" key="8">
    <source>
        <dbReference type="Google" id="ProtNLM"/>
    </source>
</evidence>
<dbReference type="CDD" id="cd00038">
    <property type="entry name" value="CAP_ED"/>
    <property type="match status" value="1"/>
</dbReference>
<dbReference type="SUPFAM" id="SSF51206">
    <property type="entry name" value="cAMP-binding domain-like"/>
    <property type="match status" value="1"/>
</dbReference>
<dbReference type="PROSITE" id="PS50042">
    <property type="entry name" value="CNMP_BINDING_3"/>
    <property type="match status" value="1"/>
</dbReference>
<dbReference type="InterPro" id="IPR012318">
    <property type="entry name" value="HTH_CRP"/>
</dbReference>
<dbReference type="Pfam" id="PF00027">
    <property type="entry name" value="cNMP_binding"/>
    <property type="match status" value="1"/>
</dbReference>